<gene>
    <name evidence="1" type="ORF">EVAR_16424_1</name>
</gene>
<proteinExistence type="predicted"/>
<evidence type="ECO:0000313" key="1">
    <source>
        <dbReference type="EMBL" id="GBP26844.1"/>
    </source>
</evidence>
<comment type="caution">
    <text evidence="1">The sequence shown here is derived from an EMBL/GenBank/DDBJ whole genome shotgun (WGS) entry which is preliminary data.</text>
</comment>
<evidence type="ECO:0000313" key="2">
    <source>
        <dbReference type="Proteomes" id="UP000299102"/>
    </source>
</evidence>
<reference evidence="1 2" key="1">
    <citation type="journal article" date="2019" name="Commun. Biol.">
        <title>The bagworm genome reveals a unique fibroin gene that provides high tensile strength.</title>
        <authorList>
            <person name="Kono N."/>
            <person name="Nakamura H."/>
            <person name="Ohtoshi R."/>
            <person name="Tomita M."/>
            <person name="Numata K."/>
            <person name="Arakawa K."/>
        </authorList>
    </citation>
    <scope>NUCLEOTIDE SEQUENCE [LARGE SCALE GENOMIC DNA]</scope>
</reference>
<name>A0A4C1ULV0_EUMVA</name>
<dbReference type="AlphaFoldDB" id="A0A4C1ULV0"/>
<dbReference type="Proteomes" id="UP000299102">
    <property type="component" value="Unassembled WGS sequence"/>
</dbReference>
<accession>A0A4C1ULV0</accession>
<protein>
    <submittedName>
        <fullName evidence="1">Uncharacterized protein</fullName>
    </submittedName>
</protein>
<sequence length="119" mass="13276">MWPVWLEYANGPSAPVRYPHTLTEYKRDVTASAVAFRLVNEIPVTQAFFIRCPMPIQKAGNALVTPPGLRKSTGDENTEFDPDPIIEFLTLVKLGNSIRDAESTVSYTQRHLGISDDGR</sequence>
<dbReference type="EMBL" id="BGZK01000186">
    <property type="protein sequence ID" value="GBP26844.1"/>
    <property type="molecule type" value="Genomic_DNA"/>
</dbReference>
<organism evidence="1 2">
    <name type="scientific">Eumeta variegata</name>
    <name type="common">Bagworm moth</name>
    <name type="synonym">Eumeta japonica</name>
    <dbReference type="NCBI Taxonomy" id="151549"/>
    <lineage>
        <taxon>Eukaryota</taxon>
        <taxon>Metazoa</taxon>
        <taxon>Ecdysozoa</taxon>
        <taxon>Arthropoda</taxon>
        <taxon>Hexapoda</taxon>
        <taxon>Insecta</taxon>
        <taxon>Pterygota</taxon>
        <taxon>Neoptera</taxon>
        <taxon>Endopterygota</taxon>
        <taxon>Lepidoptera</taxon>
        <taxon>Glossata</taxon>
        <taxon>Ditrysia</taxon>
        <taxon>Tineoidea</taxon>
        <taxon>Psychidae</taxon>
        <taxon>Oiketicinae</taxon>
        <taxon>Eumeta</taxon>
    </lineage>
</organism>
<keyword evidence="2" id="KW-1185">Reference proteome</keyword>